<comment type="caution">
    <text evidence="2">The sequence shown here is derived from an EMBL/GenBank/DDBJ whole genome shotgun (WGS) entry which is preliminary data.</text>
</comment>
<reference evidence="2 3" key="1">
    <citation type="submission" date="2012-02" db="EMBL/GenBank/DDBJ databases">
        <title>The Genome Sequence of Bacteroides fragilis CL07T12C05.</title>
        <authorList>
            <consortium name="The Broad Institute Genome Sequencing Platform"/>
            <person name="Earl A."/>
            <person name="Ward D."/>
            <person name="Feldgarden M."/>
            <person name="Gevers D."/>
            <person name="Zitomersky N.L."/>
            <person name="Coyne M.J."/>
            <person name="Comstock L.E."/>
            <person name="Young S.K."/>
            <person name="Zeng Q."/>
            <person name="Gargeya S."/>
            <person name="Fitzgerald M."/>
            <person name="Haas B."/>
            <person name="Abouelleil A."/>
            <person name="Alvarado L."/>
            <person name="Arachchi H.M."/>
            <person name="Berlin A."/>
            <person name="Chapman S.B."/>
            <person name="Gearin G."/>
            <person name="Goldberg J."/>
            <person name="Griggs A."/>
            <person name="Gujja S."/>
            <person name="Hansen M."/>
            <person name="Heiman D."/>
            <person name="Howarth C."/>
            <person name="Larimer J."/>
            <person name="Lui A."/>
            <person name="MacDonald P.J.P."/>
            <person name="McCowen C."/>
            <person name="Montmayeur A."/>
            <person name="Murphy C."/>
            <person name="Neiman D."/>
            <person name="Pearson M."/>
            <person name="Priest M."/>
            <person name="Roberts A."/>
            <person name="Saif S."/>
            <person name="Shea T."/>
            <person name="Sisk P."/>
            <person name="Stolte C."/>
            <person name="Sykes S."/>
            <person name="Wortman J."/>
            <person name="Nusbaum C."/>
            <person name="Birren B."/>
        </authorList>
    </citation>
    <scope>NUCLEOTIDE SEQUENCE [LARGE SCALE GENOMIC DNA]</scope>
    <source>
        <strain evidence="2 3">CL07T12C05</strain>
    </source>
</reference>
<dbReference type="AlphaFoldDB" id="A0A0E2AUW9"/>
<dbReference type="InterPro" id="IPR036259">
    <property type="entry name" value="MFS_trans_sf"/>
</dbReference>
<evidence type="ECO:0000313" key="3">
    <source>
        <dbReference type="Proteomes" id="UP000003879"/>
    </source>
</evidence>
<accession>A0A0E2AUW9</accession>
<dbReference type="PATRIC" id="fig|997883.3.peg.1154"/>
<evidence type="ECO:0000313" key="2">
    <source>
        <dbReference type="EMBL" id="EIY99786.1"/>
    </source>
</evidence>
<dbReference type="EMBL" id="AGXN01000005">
    <property type="protein sequence ID" value="EIY99786.1"/>
    <property type="molecule type" value="Genomic_DNA"/>
</dbReference>
<dbReference type="InterPro" id="IPR043745">
    <property type="entry name" value="DUF5690"/>
</dbReference>
<dbReference type="Proteomes" id="UP000003879">
    <property type="component" value="Unassembled WGS sequence"/>
</dbReference>
<keyword evidence="1" id="KW-0472">Membrane</keyword>
<feature type="transmembrane region" description="Helical" evidence="1">
    <location>
        <begin position="74"/>
        <end position="96"/>
    </location>
</feature>
<gene>
    <name evidence="2" type="ORF">HMPREF1056_01087</name>
</gene>
<feature type="transmembrane region" description="Helical" evidence="1">
    <location>
        <begin position="39"/>
        <end position="62"/>
    </location>
</feature>
<protein>
    <submittedName>
        <fullName evidence="2">Uncharacterized protein</fullName>
    </submittedName>
</protein>
<sequence length="161" mass="18599">MVFVRSNLKALSILLGLIIASIVVMAVVSFGYEQLQLNAIAWLFIQSLCLYLAFLTFQTIFFDRFIACFKIRGNVGFFIAMNDFLGYTGTVIVLAVKEFFSPDINWTAFYNLMAGYVGIICFVAFVCSFIYLHQRYRRENYGKTGVFRKKEEEKEVPDFVY</sequence>
<evidence type="ECO:0000256" key="1">
    <source>
        <dbReference type="SAM" id="Phobius"/>
    </source>
</evidence>
<dbReference type="HOGENOM" id="CLU_1640388_0_0_10"/>
<name>A0A0E2AUW9_BACFG</name>
<organism evidence="2 3">
    <name type="scientific">Bacteroides fragilis CL07T12C05</name>
    <dbReference type="NCBI Taxonomy" id="997883"/>
    <lineage>
        <taxon>Bacteria</taxon>
        <taxon>Pseudomonadati</taxon>
        <taxon>Bacteroidota</taxon>
        <taxon>Bacteroidia</taxon>
        <taxon>Bacteroidales</taxon>
        <taxon>Bacteroidaceae</taxon>
        <taxon>Bacteroides</taxon>
    </lineage>
</organism>
<proteinExistence type="predicted"/>
<keyword evidence="1" id="KW-1133">Transmembrane helix</keyword>
<feature type="transmembrane region" description="Helical" evidence="1">
    <location>
        <begin position="12"/>
        <end position="33"/>
    </location>
</feature>
<feature type="transmembrane region" description="Helical" evidence="1">
    <location>
        <begin position="108"/>
        <end position="132"/>
    </location>
</feature>
<keyword evidence="1" id="KW-0812">Transmembrane</keyword>
<dbReference type="Pfam" id="PF18943">
    <property type="entry name" value="DUF5690"/>
    <property type="match status" value="1"/>
</dbReference>
<dbReference type="SUPFAM" id="SSF103473">
    <property type="entry name" value="MFS general substrate transporter"/>
    <property type="match status" value="1"/>
</dbReference>